<evidence type="ECO:0000313" key="2">
    <source>
        <dbReference type="Proteomes" id="UP001367508"/>
    </source>
</evidence>
<evidence type="ECO:0000313" key="1">
    <source>
        <dbReference type="EMBL" id="KAK7307111.1"/>
    </source>
</evidence>
<dbReference type="Proteomes" id="UP001367508">
    <property type="component" value="Unassembled WGS sequence"/>
</dbReference>
<name>A0AAN9JZJ0_CANGL</name>
<dbReference type="EMBL" id="JAYMYQ010000010">
    <property type="protein sequence ID" value="KAK7307111.1"/>
    <property type="molecule type" value="Genomic_DNA"/>
</dbReference>
<accession>A0AAN9JZJ0</accession>
<sequence length="84" mass="9883">MLKSFQIHSRIVDIENRALKSHKLAILLNKRSALSSEKEVPYPYEESLVLEDFYTFKEYESVIAGFPAEWPHSTQEIRSYQFSD</sequence>
<proteinExistence type="predicted"/>
<keyword evidence="2" id="KW-1185">Reference proteome</keyword>
<comment type="caution">
    <text evidence="1">The sequence shown here is derived from an EMBL/GenBank/DDBJ whole genome shotgun (WGS) entry which is preliminary data.</text>
</comment>
<protein>
    <submittedName>
        <fullName evidence="1">Uncharacterized protein</fullName>
    </submittedName>
</protein>
<organism evidence="1 2">
    <name type="scientific">Canavalia gladiata</name>
    <name type="common">Sword bean</name>
    <name type="synonym">Dolichos gladiatus</name>
    <dbReference type="NCBI Taxonomy" id="3824"/>
    <lineage>
        <taxon>Eukaryota</taxon>
        <taxon>Viridiplantae</taxon>
        <taxon>Streptophyta</taxon>
        <taxon>Embryophyta</taxon>
        <taxon>Tracheophyta</taxon>
        <taxon>Spermatophyta</taxon>
        <taxon>Magnoliopsida</taxon>
        <taxon>eudicotyledons</taxon>
        <taxon>Gunneridae</taxon>
        <taxon>Pentapetalae</taxon>
        <taxon>rosids</taxon>
        <taxon>fabids</taxon>
        <taxon>Fabales</taxon>
        <taxon>Fabaceae</taxon>
        <taxon>Papilionoideae</taxon>
        <taxon>50 kb inversion clade</taxon>
        <taxon>NPAAA clade</taxon>
        <taxon>indigoferoid/millettioid clade</taxon>
        <taxon>Phaseoleae</taxon>
        <taxon>Canavalia</taxon>
    </lineage>
</organism>
<reference evidence="1 2" key="1">
    <citation type="submission" date="2024-01" db="EMBL/GenBank/DDBJ databases">
        <title>The genomes of 5 underutilized Papilionoideae crops provide insights into root nodulation and disease resistanc.</title>
        <authorList>
            <person name="Jiang F."/>
        </authorList>
    </citation>
    <scope>NUCLEOTIDE SEQUENCE [LARGE SCALE GENOMIC DNA]</scope>
    <source>
        <strain evidence="1">LVBAO_FW01</strain>
        <tissue evidence="1">Leaves</tissue>
    </source>
</reference>
<dbReference type="AlphaFoldDB" id="A0AAN9JZJ0"/>
<gene>
    <name evidence="1" type="ORF">VNO77_39882</name>
</gene>